<dbReference type="EMBL" id="JAQQWM010000003">
    <property type="protein sequence ID" value="KAK8072789.1"/>
    <property type="molecule type" value="Genomic_DNA"/>
</dbReference>
<keyword evidence="2" id="KW-0812">Transmembrane</keyword>
<organism evidence="3 4">
    <name type="scientific">Apiospora saccharicola</name>
    <dbReference type="NCBI Taxonomy" id="335842"/>
    <lineage>
        <taxon>Eukaryota</taxon>
        <taxon>Fungi</taxon>
        <taxon>Dikarya</taxon>
        <taxon>Ascomycota</taxon>
        <taxon>Pezizomycotina</taxon>
        <taxon>Sordariomycetes</taxon>
        <taxon>Xylariomycetidae</taxon>
        <taxon>Amphisphaeriales</taxon>
        <taxon>Apiosporaceae</taxon>
        <taxon>Apiospora</taxon>
    </lineage>
</organism>
<feature type="region of interest" description="Disordered" evidence="1">
    <location>
        <begin position="704"/>
        <end position="756"/>
    </location>
</feature>
<evidence type="ECO:0000256" key="2">
    <source>
        <dbReference type="SAM" id="Phobius"/>
    </source>
</evidence>
<feature type="transmembrane region" description="Helical" evidence="2">
    <location>
        <begin position="39"/>
        <end position="63"/>
    </location>
</feature>
<feature type="transmembrane region" description="Helical" evidence="2">
    <location>
        <begin position="594"/>
        <end position="616"/>
    </location>
</feature>
<name>A0ABR1VNG6_9PEZI</name>
<feature type="transmembrane region" description="Helical" evidence="2">
    <location>
        <begin position="115"/>
        <end position="135"/>
    </location>
</feature>
<evidence type="ECO:0000313" key="3">
    <source>
        <dbReference type="EMBL" id="KAK8072789.1"/>
    </source>
</evidence>
<evidence type="ECO:0000313" key="4">
    <source>
        <dbReference type="Proteomes" id="UP001446871"/>
    </source>
</evidence>
<feature type="compositionally biased region" description="Polar residues" evidence="1">
    <location>
        <begin position="704"/>
        <end position="717"/>
    </location>
</feature>
<proteinExistence type="predicted"/>
<dbReference type="Proteomes" id="UP001446871">
    <property type="component" value="Unassembled WGS sequence"/>
</dbReference>
<sequence>HNMDMDTGEQVYLGTWTNWSRGSAVMGATLTMTQEHGNLLIAFTALFVPFAASRFWRIFAFVFHQCYSTSGPRDAIHHQRQVLLRNSNSPESGLLSFVRMLWAWRSSEHRPWARILPVAFFLFFSIGTFTVAGGFSSQLSTAGEVLLKGDDCEAATSIYTGNMTTVKRVIPYWSTFNNNIANYAQQCYAGQGTGLLQCAKFVTGAIQTPTMNYDAPCPFKSGICRQNSTNLRLDTGHMNSNTVFGQNAPKNETFTMRYVLQCAPLATEGRSRHIKVYNRTYVAYNYGPMIAGQNEIVNYTYLVPAIDSQYPKRRLGYGNGYTFLITPRQYYTYQGALDPDSSAFSPDPDVFVHDGDATIFFLSGNGVGFLSPAEDEWYRAAAIDTTYDVLGTEGNQTNYRPLEAASPLGCVERFQWCRDPDLGQCGDLDSALTSLESAARWFNLPDDVIGSIASIEHDRPIPQTKLGAILTWAALTHYPTGSTLQQIIETLGAPSLASQIYVRQNTVWSIKKNQWQLDVTRWWYIMLAGFQAKFVNTAQGSKNSPFPPTTFSPTNDYERDLCHNQVSRLKGFRSPLRETDEPGQKIRSSNYANFNIFGLALMYSVGMLIILISFAVEPLLGWLQKRGRYNQYAYLEWEGGTAIQLHRMANDQLGHGHWMKCDERIPITQPGDILASLDTSDPKHPMLAMDSGNTVPEEIKTENIGQKWSGKQTIHNTSAEHSDEGNVGDESAEERRESSDVSTNVPRGNRGFGIDDDIDIYPNRSGLRL</sequence>
<keyword evidence="2" id="KW-0472">Membrane</keyword>
<protein>
    <submittedName>
        <fullName evidence="3">Uncharacterized protein</fullName>
    </submittedName>
</protein>
<accession>A0ABR1VNG6</accession>
<gene>
    <name evidence="3" type="ORF">PG996_006137</name>
</gene>
<keyword evidence="2" id="KW-1133">Transmembrane helix</keyword>
<comment type="caution">
    <text evidence="3">The sequence shown here is derived from an EMBL/GenBank/DDBJ whole genome shotgun (WGS) entry which is preliminary data.</text>
</comment>
<evidence type="ECO:0000256" key="1">
    <source>
        <dbReference type="SAM" id="MobiDB-lite"/>
    </source>
</evidence>
<reference evidence="3 4" key="1">
    <citation type="submission" date="2023-01" db="EMBL/GenBank/DDBJ databases">
        <title>Analysis of 21 Apiospora genomes using comparative genomics revels a genus with tremendous synthesis potential of carbohydrate active enzymes and secondary metabolites.</title>
        <authorList>
            <person name="Sorensen T."/>
        </authorList>
    </citation>
    <scope>NUCLEOTIDE SEQUENCE [LARGE SCALE GENOMIC DNA]</scope>
    <source>
        <strain evidence="3 4">CBS 83171</strain>
    </source>
</reference>
<feature type="non-terminal residue" evidence="3">
    <location>
        <position position="1"/>
    </location>
</feature>
<keyword evidence="4" id="KW-1185">Reference proteome</keyword>